<proteinExistence type="predicted"/>
<dbReference type="InterPro" id="IPR021815">
    <property type="entry name" value="TsiV"/>
</dbReference>
<evidence type="ECO:0000313" key="2">
    <source>
        <dbReference type="Proteomes" id="UP001629367"/>
    </source>
</evidence>
<gene>
    <name evidence="1" type="ORF">PQQ68_08265</name>
</gene>
<organism evidence="1 2">
    <name type="scientific">Paraburkholderia dilworthii</name>
    <dbReference type="NCBI Taxonomy" id="948106"/>
    <lineage>
        <taxon>Bacteria</taxon>
        <taxon>Pseudomonadati</taxon>
        <taxon>Pseudomonadota</taxon>
        <taxon>Betaproteobacteria</taxon>
        <taxon>Burkholderiales</taxon>
        <taxon>Burkholderiaceae</taxon>
        <taxon>Paraburkholderia</taxon>
    </lineage>
</organism>
<accession>A0ABW9D4D9</accession>
<dbReference type="Proteomes" id="UP001629367">
    <property type="component" value="Unassembled WGS sequence"/>
</dbReference>
<keyword evidence="2" id="KW-1185">Reference proteome</keyword>
<protein>
    <submittedName>
        <fullName evidence="1">DUF3396 domain-containing protein</fullName>
    </submittedName>
</protein>
<reference evidence="1 2" key="1">
    <citation type="journal article" date="2024" name="Chem. Sci.">
        <title>Discovery of megapolipeptins by genome mining of a Burkholderiales bacteria collection.</title>
        <authorList>
            <person name="Paulo B.S."/>
            <person name="Recchia M.J.J."/>
            <person name="Lee S."/>
            <person name="Fergusson C.H."/>
            <person name="Romanowski S.B."/>
            <person name="Hernandez A."/>
            <person name="Krull N."/>
            <person name="Liu D.Y."/>
            <person name="Cavanagh H."/>
            <person name="Bos A."/>
            <person name="Gray C.A."/>
            <person name="Murphy B.T."/>
            <person name="Linington R.G."/>
            <person name="Eustaquio A.S."/>
        </authorList>
    </citation>
    <scope>NUCLEOTIDE SEQUENCE [LARGE SCALE GENOMIC DNA]</scope>
    <source>
        <strain evidence="1 2">RL17-335-BIF-A</strain>
    </source>
</reference>
<name>A0ABW9D4D9_9BURK</name>
<dbReference type="EMBL" id="JAQQBZ010000004">
    <property type="protein sequence ID" value="MFM0593014.1"/>
    <property type="molecule type" value="Genomic_DNA"/>
</dbReference>
<comment type="caution">
    <text evidence="1">The sequence shown here is derived from an EMBL/GenBank/DDBJ whole genome shotgun (WGS) entry which is preliminary data.</text>
</comment>
<evidence type="ECO:0000313" key="1">
    <source>
        <dbReference type="EMBL" id="MFM0593014.1"/>
    </source>
</evidence>
<dbReference type="RefSeq" id="WP_408210757.1">
    <property type="nucleotide sequence ID" value="NZ_JAQQBZ010000004.1"/>
</dbReference>
<dbReference type="Pfam" id="PF11876">
    <property type="entry name" value="TsiV"/>
    <property type="match status" value="1"/>
</dbReference>
<sequence>MSNELEQWAQDPTKAGTLPYAAFEPKYAHEGVGAAVVVRAALYFRGGYTADKRESLSWALDAYIKLAKLACGDDPNPLRWLWFNGKPALPIAKAPALSDLATRVGDNEGFDAIYVGGKTAREASFYQFKTFCLERFQAELGTRGLDVLEFSLPAPFVRANPEPFVKLFEESAAVVDAVHGHAGLAVNLSPTGRNENESSEYFIAQQLGSGVDVGDPIAMKVRKLTDRIKTVDWLTLIDDGMLHRVGHIPALQSELPKAWFSLQPCSQGALIRAGVVPQAGGPQEDGQPGTPPPAYVVLNAALRNVVAESLGSLQRGTVSGDAPVHNTTPSSDAWLRRFDVSPDELLRAKAAVLDTTKLPGSGEA</sequence>